<dbReference type="SUPFAM" id="SSF52540">
    <property type="entry name" value="P-loop containing nucleoside triphosphate hydrolases"/>
    <property type="match status" value="1"/>
</dbReference>
<gene>
    <name evidence="2" type="ORF">CHS0354_030985</name>
</gene>
<sequence>MGEPNAGKSSLINLILGVDVLPTREWSCTATICEIRKDREGVKEAVAHYRKKHDKVDKKVHKLLPRIIDLGDKEGKGIEELHQVLQETDTNGNSPYSKVELNWPFSVLEEGMVIVDTPGLKGMESMSQHVSSYMEKSFGFIYVINSTSGVQKERLQNFVRTVLHSGGEEVFDPDCTLFVANKWDLTEDKDRSVLKENIRSKLTGFYPELKEDQLCVLSIKQNQSMQRMSQYRYQPCKVLEA</sequence>
<accession>A0AAE0VVN4</accession>
<organism evidence="2 3">
    <name type="scientific">Potamilus streckersoni</name>
    <dbReference type="NCBI Taxonomy" id="2493646"/>
    <lineage>
        <taxon>Eukaryota</taxon>
        <taxon>Metazoa</taxon>
        <taxon>Spiralia</taxon>
        <taxon>Lophotrochozoa</taxon>
        <taxon>Mollusca</taxon>
        <taxon>Bivalvia</taxon>
        <taxon>Autobranchia</taxon>
        <taxon>Heteroconchia</taxon>
        <taxon>Palaeoheterodonta</taxon>
        <taxon>Unionida</taxon>
        <taxon>Unionoidea</taxon>
        <taxon>Unionidae</taxon>
        <taxon>Ambleminae</taxon>
        <taxon>Lampsilini</taxon>
        <taxon>Potamilus</taxon>
    </lineage>
</organism>
<dbReference type="PANTHER" id="PTHR26392:SF92">
    <property type="entry name" value="PROTEIN KINASE DOMAIN-CONTAINING PROTEIN"/>
    <property type="match status" value="1"/>
</dbReference>
<reference evidence="2" key="2">
    <citation type="journal article" date="2021" name="Genome Biol. Evol.">
        <title>Developing a high-quality reference genome for a parasitic bivalve with doubly uniparental inheritance (Bivalvia: Unionida).</title>
        <authorList>
            <person name="Smith C.H."/>
        </authorList>
    </citation>
    <scope>NUCLEOTIDE SEQUENCE</scope>
    <source>
        <strain evidence="2">CHS0354</strain>
        <tissue evidence="2">Mantle</tissue>
    </source>
</reference>
<proteinExistence type="predicted"/>
<reference evidence="2" key="1">
    <citation type="journal article" date="2021" name="Genome Biol. Evol.">
        <title>A High-Quality Reference Genome for a Parasitic Bivalve with Doubly Uniparental Inheritance (Bivalvia: Unionida).</title>
        <authorList>
            <person name="Smith C.H."/>
        </authorList>
    </citation>
    <scope>NUCLEOTIDE SEQUENCE</scope>
    <source>
        <strain evidence="2">CHS0354</strain>
    </source>
</reference>
<keyword evidence="3" id="KW-1185">Reference proteome</keyword>
<comment type="caution">
    <text evidence="2">The sequence shown here is derived from an EMBL/GenBank/DDBJ whole genome shotgun (WGS) entry which is preliminary data.</text>
</comment>
<protein>
    <recommendedName>
        <fullName evidence="1">Dynamin N-terminal domain-containing protein</fullName>
    </recommendedName>
</protein>
<dbReference type="InterPro" id="IPR027417">
    <property type="entry name" value="P-loop_NTPase"/>
</dbReference>
<dbReference type="EMBL" id="JAEAOA010001849">
    <property type="protein sequence ID" value="KAK3590745.1"/>
    <property type="molecule type" value="Genomic_DNA"/>
</dbReference>
<dbReference type="Proteomes" id="UP001195483">
    <property type="component" value="Unassembled WGS sequence"/>
</dbReference>
<name>A0AAE0VVN4_9BIVA</name>
<dbReference type="AlphaFoldDB" id="A0AAE0VVN4"/>
<evidence type="ECO:0000313" key="3">
    <source>
        <dbReference type="Proteomes" id="UP001195483"/>
    </source>
</evidence>
<dbReference type="Pfam" id="PF00350">
    <property type="entry name" value="Dynamin_N"/>
    <property type="match status" value="1"/>
</dbReference>
<dbReference type="PANTHER" id="PTHR26392">
    <property type="entry name" value="MITOGEN-ACTIVATED PROTEIN KINASE KINASE KINASE 7-RELATED"/>
    <property type="match status" value="1"/>
</dbReference>
<reference evidence="2" key="3">
    <citation type="submission" date="2023-05" db="EMBL/GenBank/DDBJ databases">
        <authorList>
            <person name="Smith C.H."/>
        </authorList>
    </citation>
    <scope>NUCLEOTIDE SEQUENCE</scope>
    <source>
        <strain evidence="2">CHS0354</strain>
        <tissue evidence="2">Mantle</tissue>
    </source>
</reference>
<evidence type="ECO:0000259" key="1">
    <source>
        <dbReference type="Pfam" id="PF00350"/>
    </source>
</evidence>
<feature type="domain" description="Dynamin N-terminal" evidence="1">
    <location>
        <begin position="2"/>
        <end position="182"/>
    </location>
</feature>
<evidence type="ECO:0000313" key="2">
    <source>
        <dbReference type="EMBL" id="KAK3590745.1"/>
    </source>
</evidence>
<dbReference type="InterPro" id="IPR045063">
    <property type="entry name" value="Dynamin_N"/>
</dbReference>
<dbReference type="Gene3D" id="3.40.50.300">
    <property type="entry name" value="P-loop containing nucleotide triphosphate hydrolases"/>
    <property type="match status" value="1"/>
</dbReference>